<evidence type="ECO:0000313" key="2">
    <source>
        <dbReference type="Proteomes" id="UP001321018"/>
    </source>
</evidence>
<dbReference type="Proteomes" id="UP001321018">
    <property type="component" value="Unassembled WGS sequence"/>
</dbReference>
<dbReference type="AlphaFoldDB" id="A0AAP2Z3J1"/>
<reference evidence="1" key="1">
    <citation type="submission" date="2022-09" db="EMBL/GenBank/DDBJ databases">
        <title>Enrichment on poylsaccharides allowed isolation of novel metabolic and taxonomic groups of Haloarchaea.</title>
        <authorList>
            <person name="Sorokin D.Y."/>
            <person name="Elcheninov A.G."/>
            <person name="Khizhniak T.V."/>
            <person name="Kolganova T.V."/>
            <person name="Kublanov I.V."/>
        </authorList>
    </citation>
    <scope>NUCLEOTIDE SEQUENCE</scope>
    <source>
        <strain evidence="1">AArc-xg1-1</strain>
    </source>
</reference>
<gene>
    <name evidence="1" type="ORF">OB960_22800</name>
</gene>
<sequence>MSASDPSDEETAERRFQDEVYEDVGDAIPRLLNCQQTVVGTLNRFRQDHLNGDRIQPTLNDSLQQIDEELPFLLYLLDVHGVEEMIDVLVADGCLDADRQAEAVNLCRQIEWAAPAGEAYLQSRRGFDYWTSTAMGFAGFTESGNLLLGQRAKQGVDELWDVQAPPSEFGELVLTEVVHLVDVLEQLPADGNVSEAEVTNLRQIVDALDDQIGELDRAVDDLEQLHRSDSTEDYDDLLE</sequence>
<name>A0AAP2Z3J1_9EURY</name>
<dbReference type="EMBL" id="JAOPKA010000023">
    <property type="protein sequence ID" value="MCU4744210.1"/>
    <property type="molecule type" value="Genomic_DNA"/>
</dbReference>
<protein>
    <submittedName>
        <fullName evidence="1">Uncharacterized protein</fullName>
    </submittedName>
</protein>
<accession>A0AAP2Z3J1</accession>
<comment type="caution">
    <text evidence="1">The sequence shown here is derived from an EMBL/GenBank/DDBJ whole genome shotgun (WGS) entry which is preliminary data.</text>
</comment>
<dbReference type="RefSeq" id="WP_338006015.1">
    <property type="nucleotide sequence ID" value="NZ_JAOPKA010000023.1"/>
</dbReference>
<evidence type="ECO:0000313" key="1">
    <source>
        <dbReference type="EMBL" id="MCU4744210.1"/>
    </source>
</evidence>
<organism evidence="1 2">
    <name type="scientific">Natronoglomus mannanivorans</name>
    <dbReference type="NCBI Taxonomy" id="2979990"/>
    <lineage>
        <taxon>Archaea</taxon>
        <taxon>Methanobacteriati</taxon>
        <taxon>Methanobacteriota</taxon>
        <taxon>Stenosarchaea group</taxon>
        <taxon>Halobacteria</taxon>
        <taxon>Halobacteriales</taxon>
        <taxon>Natrialbaceae</taxon>
        <taxon>Natronoglomus</taxon>
    </lineage>
</organism>
<proteinExistence type="predicted"/>